<reference evidence="4" key="2">
    <citation type="submission" date="2023-05" db="EMBL/GenBank/DDBJ databases">
        <authorList>
            <consortium name="Lawrence Berkeley National Laboratory"/>
            <person name="Steindorff A."/>
            <person name="Hensen N."/>
            <person name="Bonometti L."/>
            <person name="Westerberg I."/>
            <person name="Brannstrom I.O."/>
            <person name="Guillou S."/>
            <person name="Cros-Aarteil S."/>
            <person name="Calhoun S."/>
            <person name="Haridas S."/>
            <person name="Kuo A."/>
            <person name="Mondo S."/>
            <person name="Pangilinan J."/>
            <person name="Riley R."/>
            <person name="Labutti K."/>
            <person name="Andreopoulos B."/>
            <person name="Lipzen A."/>
            <person name="Chen C."/>
            <person name="Yanf M."/>
            <person name="Daum C."/>
            <person name="Ng V."/>
            <person name="Clum A."/>
            <person name="Ohm R."/>
            <person name="Martin F."/>
            <person name="Silar P."/>
            <person name="Natvig D."/>
            <person name="Lalanne C."/>
            <person name="Gautier V."/>
            <person name="Ament-Velasquez S.L."/>
            <person name="Kruys A."/>
            <person name="Hutchinson M.I."/>
            <person name="Powell A.J."/>
            <person name="Barry K."/>
            <person name="Miller A.N."/>
            <person name="Grigoriev I.V."/>
            <person name="Debuchy R."/>
            <person name="Gladieux P."/>
            <person name="Thoren M.H."/>
            <person name="Johannesson H."/>
        </authorList>
    </citation>
    <scope>NUCLEOTIDE SEQUENCE</scope>
    <source>
        <strain evidence="4">PSN293</strain>
    </source>
</reference>
<feature type="chain" id="PRO_5042821370" description="Cyanovirin-N domain-containing protein" evidence="2">
    <location>
        <begin position="23"/>
        <end position="200"/>
    </location>
</feature>
<accession>A0AAN6XXU3</accession>
<sequence>MHPSKTLLSFLAVAVNLGSAVAGPIASEEPSKLGSASVPTTSHVSPPPTGKSSVVLGEILPERPANLTGTKIDIVITAATLDSKNETEENLAIRSFRNSCDDCTIERGYDLYCFCKGVDPFVWNWSHLFLGHCLENVDGGLRWKRNGWYTRSCASDTGRWDNGIFRISCNARDGRPISTSIDLSTNIHNYNMQLGCDVPN</sequence>
<dbReference type="SUPFAM" id="SSF51322">
    <property type="entry name" value="Cyanovirin-N"/>
    <property type="match status" value="1"/>
</dbReference>
<proteinExistence type="predicted"/>
<evidence type="ECO:0000313" key="5">
    <source>
        <dbReference type="Proteomes" id="UP001301769"/>
    </source>
</evidence>
<dbReference type="EMBL" id="MU858235">
    <property type="protein sequence ID" value="KAK4208633.1"/>
    <property type="molecule type" value="Genomic_DNA"/>
</dbReference>
<reference evidence="4" key="1">
    <citation type="journal article" date="2023" name="Mol. Phylogenet. Evol.">
        <title>Genome-scale phylogeny and comparative genomics of the fungal order Sordariales.</title>
        <authorList>
            <person name="Hensen N."/>
            <person name="Bonometti L."/>
            <person name="Westerberg I."/>
            <person name="Brannstrom I.O."/>
            <person name="Guillou S."/>
            <person name="Cros-Aarteil S."/>
            <person name="Calhoun S."/>
            <person name="Haridas S."/>
            <person name="Kuo A."/>
            <person name="Mondo S."/>
            <person name="Pangilinan J."/>
            <person name="Riley R."/>
            <person name="LaButti K."/>
            <person name="Andreopoulos B."/>
            <person name="Lipzen A."/>
            <person name="Chen C."/>
            <person name="Yan M."/>
            <person name="Daum C."/>
            <person name="Ng V."/>
            <person name="Clum A."/>
            <person name="Steindorff A."/>
            <person name="Ohm R.A."/>
            <person name="Martin F."/>
            <person name="Silar P."/>
            <person name="Natvig D.O."/>
            <person name="Lalanne C."/>
            <person name="Gautier V."/>
            <person name="Ament-Velasquez S.L."/>
            <person name="Kruys A."/>
            <person name="Hutchinson M.I."/>
            <person name="Powell A.J."/>
            <person name="Barry K."/>
            <person name="Miller A.N."/>
            <person name="Grigoriev I.V."/>
            <person name="Debuchy R."/>
            <person name="Gladieux P."/>
            <person name="Hiltunen Thoren M."/>
            <person name="Johannesson H."/>
        </authorList>
    </citation>
    <scope>NUCLEOTIDE SEQUENCE</scope>
    <source>
        <strain evidence="4">PSN293</strain>
    </source>
</reference>
<dbReference type="Pfam" id="PF08881">
    <property type="entry name" value="CVNH"/>
    <property type="match status" value="1"/>
</dbReference>
<feature type="domain" description="Cyanovirin-N" evidence="3">
    <location>
        <begin position="95"/>
        <end position="196"/>
    </location>
</feature>
<dbReference type="Proteomes" id="UP001301769">
    <property type="component" value="Unassembled WGS sequence"/>
</dbReference>
<feature type="compositionally biased region" description="Low complexity" evidence="1">
    <location>
        <begin position="35"/>
        <end position="44"/>
    </location>
</feature>
<dbReference type="InterPro" id="IPR011058">
    <property type="entry name" value="Cyanovirin-N"/>
</dbReference>
<keyword evidence="5" id="KW-1185">Reference proteome</keyword>
<organism evidence="4 5">
    <name type="scientific">Rhypophila decipiens</name>
    <dbReference type="NCBI Taxonomy" id="261697"/>
    <lineage>
        <taxon>Eukaryota</taxon>
        <taxon>Fungi</taxon>
        <taxon>Dikarya</taxon>
        <taxon>Ascomycota</taxon>
        <taxon>Pezizomycotina</taxon>
        <taxon>Sordariomycetes</taxon>
        <taxon>Sordariomycetidae</taxon>
        <taxon>Sordariales</taxon>
        <taxon>Naviculisporaceae</taxon>
        <taxon>Rhypophila</taxon>
    </lineage>
</organism>
<evidence type="ECO:0000256" key="1">
    <source>
        <dbReference type="SAM" id="MobiDB-lite"/>
    </source>
</evidence>
<evidence type="ECO:0000259" key="3">
    <source>
        <dbReference type="SMART" id="SM01111"/>
    </source>
</evidence>
<dbReference type="Gene3D" id="2.30.60.10">
    <property type="entry name" value="Cyanovirin-N"/>
    <property type="match status" value="1"/>
</dbReference>
<protein>
    <recommendedName>
        <fullName evidence="3">Cyanovirin-N domain-containing protein</fullName>
    </recommendedName>
</protein>
<dbReference type="SMART" id="SM01111">
    <property type="entry name" value="CVNH"/>
    <property type="match status" value="1"/>
</dbReference>
<comment type="caution">
    <text evidence="4">The sequence shown here is derived from an EMBL/GenBank/DDBJ whole genome shotgun (WGS) entry which is preliminary data.</text>
</comment>
<dbReference type="AlphaFoldDB" id="A0AAN6XXU3"/>
<feature type="signal peptide" evidence="2">
    <location>
        <begin position="1"/>
        <end position="22"/>
    </location>
</feature>
<keyword evidence="2" id="KW-0732">Signal</keyword>
<feature type="region of interest" description="Disordered" evidence="1">
    <location>
        <begin position="28"/>
        <end position="50"/>
    </location>
</feature>
<evidence type="ECO:0000313" key="4">
    <source>
        <dbReference type="EMBL" id="KAK4208633.1"/>
    </source>
</evidence>
<name>A0AAN6XXU3_9PEZI</name>
<gene>
    <name evidence="4" type="ORF">QBC37DRAFT_69296</name>
</gene>
<evidence type="ECO:0000256" key="2">
    <source>
        <dbReference type="SAM" id="SignalP"/>
    </source>
</evidence>
<dbReference type="InterPro" id="IPR036673">
    <property type="entry name" value="Cyanovirin-N_sf"/>
</dbReference>